<sequence>MVRMNVNCILIQFILFSLVLFPFIGVTAADDGPVTITDDLGRTITLDKPADRIGYTRYNVAEAIKLIDAWDKVVARDGTISDPTLCPINPKFYPNLEKIPAISDPNDFFTLDYEKIMEIKPEVMIIPCTTDVSVDRIQEVIDTLEPEIPVVALNFDSPVSMGDTIVKLGQITGNEEEAQQYLDFYNEIYSTIKEKTDSLPGDEKPEVFLKMAGFTPDALYTLGKENDYWNQMIAVCGGDSISSDLSGAYIEVDKEWLINQDMDAIVAYIWDQYYPETFGFSATDPAHKNENGPKIVDEISAMDVFSQTEAVTNDDVFLLDGNLFTTPRVIVGMAYLAKWLHPELFNDLNPQEIHQKYLTQFIGADYNLNDVGLFGYP</sequence>
<evidence type="ECO:0000313" key="2">
    <source>
        <dbReference type="EMBL" id="PWR74546.1"/>
    </source>
</evidence>
<dbReference type="SUPFAM" id="SSF53807">
    <property type="entry name" value="Helical backbone' metal receptor"/>
    <property type="match status" value="1"/>
</dbReference>
<protein>
    <submittedName>
        <fullName evidence="2">Iron ABC transporter substrate-binding protein</fullName>
    </submittedName>
</protein>
<gene>
    <name evidence="2" type="ORF">DLD82_08855</name>
</gene>
<comment type="caution">
    <text evidence="2">The sequence shown here is derived from an EMBL/GenBank/DDBJ whole genome shotgun (WGS) entry which is preliminary data.</text>
</comment>
<dbReference type="EMBL" id="QGMZ01000017">
    <property type="protein sequence ID" value="PWR74546.1"/>
    <property type="molecule type" value="Genomic_DNA"/>
</dbReference>
<evidence type="ECO:0000313" key="3">
    <source>
        <dbReference type="Proteomes" id="UP000245934"/>
    </source>
</evidence>
<accession>A0A2V2NA85</accession>
<proteinExistence type="predicted"/>
<feature type="domain" description="Fe/B12 periplasmic-binding" evidence="1">
    <location>
        <begin position="52"/>
        <end position="348"/>
    </location>
</feature>
<organism evidence="2 3">
    <name type="scientific">Methanospirillum stamsii</name>
    <dbReference type="NCBI Taxonomy" id="1277351"/>
    <lineage>
        <taxon>Archaea</taxon>
        <taxon>Methanobacteriati</taxon>
        <taxon>Methanobacteriota</taxon>
        <taxon>Stenosarchaea group</taxon>
        <taxon>Methanomicrobia</taxon>
        <taxon>Methanomicrobiales</taxon>
        <taxon>Methanospirillaceae</taxon>
        <taxon>Methanospirillum</taxon>
    </lineage>
</organism>
<evidence type="ECO:0000259" key="1">
    <source>
        <dbReference type="PROSITE" id="PS50983"/>
    </source>
</evidence>
<dbReference type="PANTHER" id="PTHR30535:SF34">
    <property type="entry name" value="MOLYBDATE-BINDING PROTEIN MOLA"/>
    <property type="match status" value="1"/>
</dbReference>
<reference evidence="2 3" key="1">
    <citation type="submission" date="2018-05" db="EMBL/GenBank/DDBJ databases">
        <title>Draft genome of Methanospirillum stamsii Pt1.</title>
        <authorList>
            <person name="Dueholm M.S."/>
            <person name="Nielsen P.H."/>
            <person name="Bakmann L.F."/>
            <person name="Otzen D.E."/>
        </authorList>
    </citation>
    <scope>NUCLEOTIDE SEQUENCE [LARGE SCALE GENOMIC DNA]</scope>
    <source>
        <strain evidence="2 3">Pt1</strain>
    </source>
</reference>
<dbReference type="InterPro" id="IPR002491">
    <property type="entry name" value="ABC_transptr_periplasmic_BD"/>
</dbReference>
<keyword evidence="3" id="KW-1185">Reference proteome</keyword>
<dbReference type="AlphaFoldDB" id="A0A2V2NA85"/>
<dbReference type="PROSITE" id="PS50983">
    <property type="entry name" value="FE_B12_PBP"/>
    <property type="match status" value="1"/>
</dbReference>
<name>A0A2V2NA85_9EURY</name>
<dbReference type="InterPro" id="IPR050902">
    <property type="entry name" value="ABC_Transporter_SBP"/>
</dbReference>
<dbReference type="Proteomes" id="UP000245934">
    <property type="component" value="Unassembled WGS sequence"/>
</dbReference>
<dbReference type="Gene3D" id="3.40.50.1980">
    <property type="entry name" value="Nitrogenase molybdenum iron protein domain"/>
    <property type="match status" value="2"/>
</dbReference>
<dbReference type="Pfam" id="PF01497">
    <property type="entry name" value="Peripla_BP_2"/>
    <property type="match status" value="1"/>
</dbReference>
<dbReference type="PANTHER" id="PTHR30535">
    <property type="entry name" value="VITAMIN B12-BINDING PROTEIN"/>
    <property type="match status" value="1"/>
</dbReference>